<protein>
    <submittedName>
        <fullName evidence="1">Uncharacterized protein</fullName>
    </submittedName>
</protein>
<evidence type="ECO:0000313" key="1">
    <source>
        <dbReference type="EMBL" id="JAH99058.1"/>
    </source>
</evidence>
<accession>A0A0E9XBJ6</accession>
<reference evidence="1" key="2">
    <citation type="journal article" date="2015" name="Fish Shellfish Immunol.">
        <title>Early steps in the European eel (Anguilla anguilla)-Vibrio vulnificus interaction in the gills: Role of the RtxA13 toxin.</title>
        <authorList>
            <person name="Callol A."/>
            <person name="Pajuelo D."/>
            <person name="Ebbesson L."/>
            <person name="Teles M."/>
            <person name="MacKenzie S."/>
            <person name="Amaro C."/>
        </authorList>
    </citation>
    <scope>NUCLEOTIDE SEQUENCE</scope>
</reference>
<dbReference type="EMBL" id="GBXM01009519">
    <property type="protein sequence ID" value="JAH99058.1"/>
    <property type="molecule type" value="Transcribed_RNA"/>
</dbReference>
<organism evidence="1">
    <name type="scientific">Anguilla anguilla</name>
    <name type="common">European freshwater eel</name>
    <name type="synonym">Muraena anguilla</name>
    <dbReference type="NCBI Taxonomy" id="7936"/>
    <lineage>
        <taxon>Eukaryota</taxon>
        <taxon>Metazoa</taxon>
        <taxon>Chordata</taxon>
        <taxon>Craniata</taxon>
        <taxon>Vertebrata</taxon>
        <taxon>Euteleostomi</taxon>
        <taxon>Actinopterygii</taxon>
        <taxon>Neopterygii</taxon>
        <taxon>Teleostei</taxon>
        <taxon>Anguilliformes</taxon>
        <taxon>Anguillidae</taxon>
        <taxon>Anguilla</taxon>
    </lineage>
</organism>
<dbReference type="AlphaFoldDB" id="A0A0E9XBJ6"/>
<name>A0A0E9XBJ6_ANGAN</name>
<proteinExistence type="predicted"/>
<sequence>MNQIKMPFLLLKTLKSTEIVLEFVNESLIYNAGNIKIQRSLERFTDYRSYTHQQYAFYVPI</sequence>
<reference evidence="1" key="1">
    <citation type="submission" date="2014-11" db="EMBL/GenBank/DDBJ databases">
        <authorList>
            <person name="Amaro Gonzalez C."/>
        </authorList>
    </citation>
    <scope>NUCLEOTIDE SEQUENCE</scope>
</reference>